<keyword evidence="1" id="KW-0472">Membrane</keyword>
<feature type="transmembrane region" description="Helical" evidence="1">
    <location>
        <begin position="244"/>
        <end position="264"/>
    </location>
</feature>
<keyword evidence="1" id="KW-0812">Transmembrane</keyword>
<evidence type="ECO:0000313" key="3">
    <source>
        <dbReference type="Proteomes" id="UP000682202"/>
    </source>
</evidence>
<name>A0A975K1D5_9MYCO</name>
<proteinExistence type="predicted"/>
<dbReference type="AlphaFoldDB" id="A0A975K1D5"/>
<evidence type="ECO:0000313" key="2">
    <source>
        <dbReference type="EMBL" id="QUR69591.1"/>
    </source>
</evidence>
<dbReference type="KEGG" id="mspg:F6B93_04685"/>
<dbReference type="EMBL" id="CP046600">
    <property type="protein sequence ID" value="QUR69591.1"/>
    <property type="molecule type" value="Genomic_DNA"/>
</dbReference>
<gene>
    <name evidence="2" type="ORF">F6B93_04685</name>
</gene>
<dbReference type="Proteomes" id="UP000682202">
    <property type="component" value="Chromosome"/>
</dbReference>
<dbReference type="InterPro" id="IPR023840">
    <property type="entry name" value="T7SS_Rv3446c"/>
</dbReference>
<dbReference type="NCBIfam" id="TIGR03931">
    <property type="entry name" value="T7SS_Rv3446c"/>
    <property type="match status" value="1"/>
</dbReference>
<keyword evidence="3" id="KW-1185">Reference proteome</keyword>
<dbReference type="RefSeq" id="WP_211699271.1">
    <property type="nucleotide sequence ID" value="NZ_CP046600.1"/>
</dbReference>
<evidence type="ECO:0000256" key="1">
    <source>
        <dbReference type="SAM" id="Phobius"/>
    </source>
</evidence>
<organism evidence="2 3">
    <name type="scientific">Mycobacterium spongiae</name>
    <dbReference type="NCBI Taxonomy" id="886343"/>
    <lineage>
        <taxon>Bacteria</taxon>
        <taxon>Bacillati</taxon>
        <taxon>Actinomycetota</taxon>
        <taxon>Actinomycetes</taxon>
        <taxon>Mycobacteriales</taxon>
        <taxon>Mycobacteriaceae</taxon>
        <taxon>Mycobacterium</taxon>
    </lineage>
</organism>
<accession>A0A975K1D5</accession>
<protein>
    <submittedName>
        <fullName evidence="2">Type VII secretion-associated protein</fullName>
    </submittedName>
</protein>
<keyword evidence="1" id="KW-1133">Transmembrane helix</keyword>
<reference evidence="2" key="1">
    <citation type="submission" date="2019-12" db="EMBL/GenBank/DDBJ databases">
        <title>Mycobacterium spongiae sp. nov.</title>
        <authorList>
            <person name="Stinear T."/>
        </authorList>
    </citation>
    <scope>NUCLEOTIDE SEQUENCE</scope>
    <source>
        <strain evidence="2">FSD4b-SM</strain>
    </source>
</reference>
<sequence>MNAHRVVIEAGPATIRRLCCGTTVAAGAEVAIAALGAIDDAVAVVDDQPVAVDSLWSAVLRSLACDRGQPVVVVHPSWWPASRVGVVSAAARAGTIDVAAISRVRLLVRASSAKTTVVVEITERLVVVTGAEVVAVPRRMRSGPTAHEVAGVITSMSATGQPGTPAQVLIDVASGVAGAPDFAESIADEVRASGIGQQVTIVDDAWLARLARAMHSNVAKPRSAPEPGASTVIGRRYRTRMRPAAAAVLTVVAVAVPCAVAVIWRRAPSAETPATFLVEGRVAVAIPDDWLTQRILAGPGSARVQVTSPSDPEVALHVTQSLVAGETLAGAAERLKRAIDAEPAGVFVDFNPSGSSAGRTAVTYREVRAAHHVRWTVLVDGSVRISIGCQSRPGAQHAVRAVCEQAVRSAHAVG</sequence>